<dbReference type="SUPFAM" id="SSF48371">
    <property type="entry name" value="ARM repeat"/>
    <property type="match status" value="1"/>
</dbReference>
<dbReference type="SUPFAM" id="SSF50978">
    <property type="entry name" value="WD40 repeat-like"/>
    <property type="match status" value="1"/>
</dbReference>
<evidence type="ECO:0000256" key="5">
    <source>
        <dbReference type="ARBA" id="ARBA00022490"/>
    </source>
</evidence>
<keyword evidence="9" id="KW-0539">Nucleus</keyword>
<comment type="similarity">
    <text evidence="3">Belongs to the GILT family.</text>
</comment>
<dbReference type="InterPro" id="IPR036322">
    <property type="entry name" value="WD40_repeat_dom_sf"/>
</dbReference>
<keyword evidence="15" id="KW-1133">Transmembrane helix</keyword>
<dbReference type="GO" id="GO:0005737">
    <property type="term" value="C:cytoplasm"/>
    <property type="evidence" value="ECO:0007669"/>
    <property type="project" value="UniProtKB-SubCell"/>
</dbReference>
<name>A0A7R9BJ29_9CRUS</name>
<dbReference type="EMBL" id="OA882405">
    <property type="protein sequence ID" value="CAD7275181.1"/>
    <property type="molecule type" value="Genomic_DNA"/>
</dbReference>
<keyword evidence="18" id="KW-1185">Reference proteome</keyword>
<dbReference type="Gene3D" id="2.130.10.10">
    <property type="entry name" value="YVTN repeat-like/Quinoprotein amine dehydrogenase"/>
    <property type="match status" value="1"/>
</dbReference>
<reference evidence="17" key="1">
    <citation type="submission" date="2020-11" db="EMBL/GenBank/DDBJ databases">
        <authorList>
            <person name="Tran Van P."/>
        </authorList>
    </citation>
    <scope>NUCLEOTIDE SEQUENCE</scope>
</reference>
<dbReference type="Proteomes" id="UP000678499">
    <property type="component" value="Unassembled WGS sequence"/>
</dbReference>
<feature type="compositionally biased region" description="Low complexity" evidence="14">
    <location>
        <begin position="1565"/>
        <end position="1583"/>
    </location>
</feature>
<dbReference type="InterPro" id="IPR001494">
    <property type="entry name" value="Importin-beta_N"/>
</dbReference>
<evidence type="ECO:0000256" key="10">
    <source>
        <dbReference type="ARBA" id="ARBA00038423"/>
    </source>
</evidence>
<evidence type="ECO:0000256" key="1">
    <source>
        <dbReference type="ARBA" id="ARBA00004123"/>
    </source>
</evidence>
<dbReference type="OrthoDB" id="951172at2759"/>
<accession>A0A7R9BJ29</accession>
<gene>
    <name evidence="17" type="ORF">NMOB1V02_LOCUS2981</name>
</gene>
<evidence type="ECO:0000256" key="11">
    <source>
        <dbReference type="ARBA" id="ARBA00067327"/>
    </source>
</evidence>
<dbReference type="Gene3D" id="1.25.10.10">
    <property type="entry name" value="Leucine-rich Repeat Variant"/>
    <property type="match status" value="2"/>
</dbReference>
<evidence type="ECO:0000256" key="12">
    <source>
        <dbReference type="ARBA" id="ARBA00076938"/>
    </source>
</evidence>
<evidence type="ECO:0000256" key="2">
    <source>
        <dbReference type="ARBA" id="ARBA00004496"/>
    </source>
</evidence>
<sequence length="1619" mass="178815">MAWELSRVRLVLRAMFVVFVVLAVWSIASFVTDTTNITDGTGALGNSPKSPPVKIQIYYESLCPDSRSFIVTQLLPCVERFPTHVLDVELIPYGKAETIRSSDDYTFECQHGPLECEGNKVHSCVIAAVKEGDDPKQIVRYVDCMIKRNRDPLGIGKQCNDNLKFGHWDEIQACSKGKQGNQLLAKYGEMTHNLRPKIDFIPTIVINGLLAGGGLSPKERLGALAGADRQARRVDRQAQGAWRSGVDFCAGLRVEISGIGLDLIVNLKIPQTGRRDEVDMKIIRELTNKYGSSLLFPRFLTMNFGNGGEKSLAPQPGFTWQPDTNGLAQILELLKQSQASNNDIQQAVRHKLEELNRYPDFNNYLIFVLTRLTSEDDATRSLAGLILKNNVKSYWLSFPPDVKEFIKSECLHAIGDSSNLIRATVGILLTTIVSMRGELPSWPDFIPRLTVMLDSVDDNVCLGAFGALQKICEDSAEMLDHEALNRPVDSLIPKFISFFGHKNPKIRAHAISCINLFIVGKTDCLMNHIDAFLKNLFLLSNDEDTEVRKNVCRALVMLLEVRMDRLIPEMHNIVEYMLLRTEDADEVVALEACEFWLSLAEQPICKEILVTHLNRLVPTLVRCMKYSAVDIMLLRGNVEDDGMIPDRDEDIRPRFHRAKAHGQNQPRRHSNSESGVIDGVPAVHSADFMDGDMDDDEDDPDADEPMSDWNLRKCSAAALDVLANVFREELLDVLLPVLKETVTHEDWIIKESGILALGAVAEGCIAGMLTHLPELVPYLINCLSDRKALVRSITCWTLSRYSHWVVQQSKEVFLKPLIDELLKRILDPNKRVQEAACSAFATLEEDACTELVPHLRFILETLTFAFSKYQHKNLLILYDAIGTLAESVGHHLNQPEYIELLMPPLIAKWNSLRDEDKDLFPLLECLSSIATALQNGFLPYAQPVYTRCVSLIEQTTNQTLASQLHPEQVDAPDKDFMIVALDLLSGLAEGLNGHISELVGKSNLLSLLYGCMQDQMPEVRQSSFALLGDLTKASFEHLAPHIPDFMPILGANLNPDLISVCNNATWAIGELSIKMGAETKVYVSLVLEQLVSIINRPSTPKTLLENTAITLGRIGAVCPQEVAPMLSAFIRPWCMALRNIRDNEEKDSAFRGVCLMIFSRTQMADFGKMDDRADPTQPLPITERIVTHDNGFVNIVKFCPHKHAPWLLAAVTQSEILVFNFQMLASHVNPDNVDYRVAQVAAVPISAVGKFGVTDIAWDSASCDAEVAGVSQGGFHFFVASKDLIKFLSIPVQDTSDYTVVTLGRHEGLRSVAASYEKTYLGFTACASVGSDTKCRIWKPFNIDANQPSDCEVSFELGFSGKEVQFHPALPDMLLVVGISGTGTFFSLKTMRCVAKLDFGDEVPGLVFSADWNLEMPSMVVMCSRSGLKFTRNCGKQYNRVATAARWCPSNADVLAIIDKSGDSVSILTDDGAIMTNLPAKCSTISWHACHPVLAIGICNKIIFHREENPPAVDEMDFDFGEPSLPAATPLRIRAPGETELRGGARKKTASMESVISSMRKHGLAGRSSSSSGSNLPGGNQSSEVAAPFAVKSDPSSQTRATPPQSGSTPPPATTNEGS</sequence>
<feature type="region of interest" description="Disordered" evidence="14">
    <location>
        <begin position="657"/>
        <end position="677"/>
    </location>
</feature>
<evidence type="ECO:0000256" key="14">
    <source>
        <dbReference type="SAM" id="MobiDB-lite"/>
    </source>
</evidence>
<dbReference type="GO" id="GO:0006606">
    <property type="term" value="P:protein import into nucleus"/>
    <property type="evidence" value="ECO:0007669"/>
    <property type="project" value="InterPro"/>
</dbReference>
<dbReference type="InterPro" id="IPR004911">
    <property type="entry name" value="Interferon-induced_GILT"/>
</dbReference>
<feature type="transmembrane region" description="Helical" evidence="15">
    <location>
        <begin position="12"/>
        <end position="31"/>
    </location>
</feature>
<evidence type="ECO:0000313" key="17">
    <source>
        <dbReference type="EMBL" id="CAD7275181.1"/>
    </source>
</evidence>
<feature type="region of interest" description="Disordered" evidence="14">
    <location>
        <begin position="1534"/>
        <end position="1619"/>
    </location>
</feature>
<keyword evidence="8" id="KW-0325">Glycoprotein</keyword>
<dbReference type="PROSITE" id="PS50166">
    <property type="entry name" value="IMPORTIN_B_NT"/>
    <property type="match status" value="1"/>
</dbReference>
<evidence type="ECO:0000256" key="7">
    <source>
        <dbReference type="ARBA" id="ARBA00022927"/>
    </source>
</evidence>
<dbReference type="FunFam" id="1.25.10.10:FF:000028">
    <property type="entry name" value="Transportin-1 isoform 1"/>
    <property type="match status" value="1"/>
</dbReference>
<evidence type="ECO:0000256" key="4">
    <source>
        <dbReference type="ARBA" id="ARBA00022448"/>
    </source>
</evidence>
<dbReference type="InterPro" id="IPR040122">
    <property type="entry name" value="Importin_beta"/>
</dbReference>
<evidence type="ECO:0000256" key="6">
    <source>
        <dbReference type="ARBA" id="ARBA00022737"/>
    </source>
</evidence>
<keyword evidence="5" id="KW-0963">Cytoplasm</keyword>
<dbReference type="InterPro" id="IPR016024">
    <property type="entry name" value="ARM-type_fold"/>
</dbReference>
<keyword evidence="4" id="KW-0813">Transport</keyword>
<evidence type="ECO:0000256" key="8">
    <source>
        <dbReference type="ARBA" id="ARBA00023180"/>
    </source>
</evidence>
<evidence type="ECO:0000259" key="16">
    <source>
        <dbReference type="PROSITE" id="PS50166"/>
    </source>
</evidence>
<evidence type="ECO:0000256" key="9">
    <source>
        <dbReference type="ARBA" id="ARBA00023242"/>
    </source>
</evidence>
<keyword evidence="15" id="KW-0812">Transmembrane</keyword>
<dbReference type="SMART" id="SM00913">
    <property type="entry name" value="IBN_N"/>
    <property type="match status" value="1"/>
</dbReference>
<dbReference type="InterPro" id="IPR011989">
    <property type="entry name" value="ARM-like"/>
</dbReference>
<dbReference type="Pfam" id="PF03810">
    <property type="entry name" value="IBN_N"/>
    <property type="match status" value="1"/>
</dbReference>
<keyword evidence="7" id="KW-0653">Protein transport</keyword>
<dbReference type="GO" id="GO:0031267">
    <property type="term" value="F:small GTPase binding"/>
    <property type="evidence" value="ECO:0007669"/>
    <property type="project" value="InterPro"/>
</dbReference>
<feature type="compositionally biased region" description="Polar residues" evidence="14">
    <location>
        <begin position="1594"/>
        <end position="1619"/>
    </location>
</feature>
<dbReference type="EMBL" id="CAJPEX010000368">
    <property type="protein sequence ID" value="CAG0915333.1"/>
    <property type="molecule type" value="Genomic_DNA"/>
</dbReference>
<keyword evidence="15" id="KW-0472">Membrane</keyword>
<evidence type="ECO:0000256" key="15">
    <source>
        <dbReference type="SAM" id="Phobius"/>
    </source>
</evidence>
<protein>
    <recommendedName>
        <fullName evidence="11">Transportin-1</fullName>
    </recommendedName>
    <alternativeName>
        <fullName evidence="12">Importin beta-2</fullName>
    </alternativeName>
    <alternativeName>
        <fullName evidence="13">Karyopherin beta-2</fullName>
    </alternativeName>
</protein>
<dbReference type="PANTHER" id="PTHR10527">
    <property type="entry name" value="IMPORTIN BETA"/>
    <property type="match status" value="1"/>
</dbReference>
<evidence type="ECO:0000256" key="13">
    <source>
        <dbReference type="ARBA" id="ARBA00080641"/>
    </source>
</evidence>
<dbReference type="GO" id="GO:0031981">
    <property type="term" value="C:nuclear lumen"/>
    <property type="evidence" value="ECO:0007669"/>
    <property type="project" value="UniProtKB-ARBA"/>
</dbReference>
<comment type="similarity">
    <text evidence="10">Belongs to the importin beta family. Importin beta-2 subfamily.</text>
</comment>
<keyword evidence="6" id="KW-0677">Repeat</keyword>
<dbReference type="Pfam" id="PF03227">
    <property type="entry name" value="GILT"/>
    <property type="match status" value="1"/>
</dbReference>
<organism evidence="17">
    <name type="scientific">Notodromas monacha</name>
    <dbReference type="NCBI Taxonomy" id="399045"/>
    <lineage>
        <taxon>Eukaryota</taxon>
        <taxon>Metazoa</taxon>
        <taxon>Ecdysozoa</taxon>
        <taxon>Arthropoda</taxon>
        <taxon>Crustacea</taxon>
        <taxon>Oligostraca</taxon>
        <taxon>Ostracoda</taxon>
        <taxon>Podocopa</taxon>
        <taxon>Podocopida</taxon>
        <taxon>Cypridocopina</taxon>
        <taxon>Cypridoidea</taxon>
        <taxon>Cyprididae</taxon>
        <taxon>Notodromas</taxon>
    </lineage>
</organism>
<proteinExistence type="inferred from homology"/>
<comment type="subcellular location">
    <subcellularLocation>
        <location evidence="2">Cytoplasm</location>
    </subcellularLocation>
    <subcellularLocation>
        <location evidence="1">Nucleus</location>
    </subcellularLocation>
</comment>
<dbReference type="Pfam" id="PF13513">
    <property type="entry name" value="HEAT_EZ"/>
    <property type="match status" value="1"/>
</dbReference>
<dbReference type="GO" id="GO:0016671">
    <property type="term" value="F:oxidoreductase activity, acting on a sulfur group of donors, disulfide as acceptor"/>
    <property type="evidence" value="ECO:0007669"/>
    <property type="project" value="InterPro"/>
</dbReference>
<feature type="domain" description="Importin N-terminal" evidence="16">
    <location>
        <begin position="348"/>
        <end position="416"/>
    </location>
</feature>
<evidence type="ECO:0000256" key="3">
    <source>
        <dbReference type="ARBA" id="ARBA00005679"/>
    </source>
</evidence>
<dbReference type="InterPro" id="IPR015943">
    <property type="entry name" value="WD40/YVTN_repeat-like_dom_sf"/>
</dbReference>
<evidence type="ECO:0000313" key="18">
    <source>
        <dbReference type="Proteomes" id="UP000678499"/>
    </source>
</evidence>